<protein>
    <recommendedName>
        <fullName evidence="13">C2H2-type domain-containing protein</fullName>
    </recommendedName>
</protein>
<dbReference type="FunFam" id="3.30.160.60:FF:000075">
    <property type="entry name" value="Putative zinc finger protein 536"/>
    <property type="match status" value="1"/>
</dbReference>
<evidence type="ECO:0000256" key="5">
    <source>
        <dbReference type="ARBA" id="ARBA00022771"/>
    </source>
</evidence>
<evidence type="ECO:0000256" key="12">
    <source>
        <dbReference type="SAM" id="MobiDB-lite"/>
    </source>
</evidence>
<keyword evidence="10" id="KW-0539">Nucleus</keyword>
<feature type="domain" description="C2H2-type" evidence="13">
    <location>
        <begin position="589"/>
        <end position="619"/>
    </location>
</feature>
<proteinExistence type="inferred from homology"/>
<evidence type="ECO:0000256" key="2">
    <source>
        <dbReference type="ARBA" id="ARBA00006991"/>
    </source>
</evidence>
<evidence type="ECO:0000256" key="4">
    <source>
        <dbReference type="ARBA" id="ARBA00022737"/>
    </source>
</evidence>
<evidence type="ECO:0000256" key="10">
    <source>
        <dbReference type="ARBA" id="ARBA00023242"/>
    </source>
</evidence>
<dbReference type="GO" id="GO:0003677">
    <property type="term" value="F:DNA binding"/>
    <property type="evidence" value="ECO:0007669"/>
    <property type="project" value="UniProtKB-KW"/>
</dbReference>
<evidence type="ECO:0000256" key="3">
    <source>
        <dbReference type="ARBA" id="ARBA00022723"/>
    </source>
</evidence>
<dbReference type="PANTHER" id="PTHR24379">
    <property type="entry name" value="KRAB AND ZINC FINGER DOMAIN-CONTAINING"/>
    <property type="match status" value="1"/>
</dbReference>
<keyword evidence="8" id="KW-0238">DNA-binding</keyword>
<sequence length="697" mass="77880">MEVSLAPVVLQSVGVRCPWCIKVFYGRNKKQDCKRHLLSHTGERPFSCPHCPYRAALKGNLKKHLFTHERTHGCNVWPSLPSAVNPALFAAVAAVSAPFTEGLSQLNLGGHQSSSSLSTQYVSSVDRGALHTQVCPICNKVFDRENPSWSKKYNRHMIAHSGSKPFKCYFCDYRSSRKDSAPVSRSLEELMLWLDDERRCRVCGKQFLPVTPWKQRLDRHINTHSGARPFACPCCSHQCARKDALKLHMTRRHGVVLLAKKYTSETATSTTAVPSAAVSLSQEVVTIAKNLSSRTQGDRSSSDSYTSGCSDGKLEDRNSDATLESPNEKGSKPSSGFLLEDFWPTSLFETASNAPVERRTCPYCRKVFTMATWKQKLERHMLIHTGADVTSTPPDGICVIQRATSSHLKTTVSRSRSVYRVRSFDISDTPLRPRPDLAAFDCTDGALPLQSYPPLSGDLGPGLECDKCPRVFYGSSRKYRLDRHLLTHSGEKPFHCSMCPYRATQQGNLNRHIKSVHCGDEVGFVYGSSGSLEMLGGRMDSANEGDGTGYPDHHGLPADQHSQCHVCLKVFYGNKRKYRLDRHMAEEVDACGQCGKEFTGKNRRNNLVRHVRTHSGEKPFACPACPYRATRKEHMIRHLKKGSCVYHKFKQASNFIGLSVSPYDDRVKAAVEAYLQQFAPKTQRKFGSDSSNTMPYI</sequence>
<comment type="similarity">
    <text evidence="2">Belongs to the krueppel C2H2-type zinc-finger protein family.</text>
</comment>
<dbReference type="SUPFAM" id="SSF57667">
    <property type="entry name" value="beta-beta-alpha zinc fingers"/>
    <property type="match status" value="5"/>
</dbReference>
<evidence type="ECO:0000313" key="14">
    <source>
        <dbReference type="EMBL" id="KAA0202709.1"/>
    </source>
</evidence>
<evidence type="ECO:0000256" key="7">
    <source>
        <dbReference type="ARBA" id="ARBA00023015"/>
    </source>
</evidence>
<keyword evidence="6" id="KW-0862">Zinc</keyword>
<dbReference type="FunFam" id="3.30.160.60:FF:000446">
    <property type="entry name" value="Zinc finger protein"/>
    <property type="match status" value="1"/>
</dbReference>
<evidence type="ECO:0000256" key="9">
    <source>
        <dbReference type="ARBA" id="ARBA00023163"/>
    </source>
</evidence>
<reference evidence="14" key="3">
    <citation type="submission" date="2019-06" db="EMBL/GenBank/DDBJ databases">
        <authorList>
            <person name="Poynton C."/>
            <person name="Hasenbein S."/>
            <person name="Benoit J.B."/>
            <person name="Sepulveda M.S."/>
            <person name="Poelchau M.F."/>
            <person name="Murali S.C."/>
            <person name="Chen S."/>
            <person name="Glastad K.M."/>
            <person name="Werren J.H."/>
            <person name="Vineis J.H."/>
            <person name="Bowen J.L."/>
            <person name="Friedrich M."/>
            <person name="Jones J."/>
            <person name="Robertson H.M."/>
            <person name="Feyereisen R."/>
            <person name="Mechler-Hickson A."/>
            <person name="Mathers N."/>
            <person name="Lee C.E."/>
            <person name="Colbourne J.K."/>
            <person name="Biales A."/>
            <person name="Johnston J.S."/>
            <person name="Wellborn G.A."/>
            <person name="Rosendale A.J."/>
            <person name="Cridge A.G."/>
            <person name="Munoz-Torres M.C."/>
            <person name="Bain P.A."/>
            <person name="Manny A.R."/>
            <person name="Major K.M."/>
            <person name="Lambert F.N."/>
            <person name="Vulpe C.D."/>
            <person name="Tuck P."/>
            <person name="Blalock B.J."/>
            <person name="Lin Y.-Y."/>
            <person name="Smith M.E."/>
            <person name="Ochoa-Acuna H."/>
            <person name="Chen M.-J.M."/>
            <person name="Childers C.P."/>
            <person name="Qu J."/>
            <person name="Dugan S."/>
            <person name="Lee S.L."/>
            <person name="Chao H."/>
            <person name="Dinh H."/>
            <person name="Han Y."/>
            <person name="Doddapaneni H."/>
            <person name="Worley K.C."/>
            <person name="Muzny D.M."/>
            <person name="Gibbs R.A."/>
            <person name="Richards S."/>
        </authorList>
    </citation>
    <scope>NUCLEOTIDE SEQUENCE</scope>
    <source>
        <strain evidence="14">HAZT.00-mixed</strain>
        <tissue evidence="14">Whole organism</tissue>
    </source>
</reference>
<evidence type="ECO:0000256" key="6">
    <source>
        <dbReference type="ARBA" id="ARBA00022833"/>
    </source>
</evidence>
<reference evidence="14" key="2">
    <citation type="journal article" date="2018" name="Environ. Sci. Technol.">
        <title>The Toxicogenome of Hyalella azteca: A Model for Sediment Ecotoxicology and Evolutionary Toxicology.</title>
        <authorList>
            <person name="Poynton H.C."/>
            <person name="Hasenbein S."/>
            <person name="Benoit J.B."/>
            <person name="Sepulveda M.S."/>
            <person name="Poelchau M.F."/>
            <person name="Hughes D.S.T."/>
            <person name="Murali S.C."/>
            <person name="Chen S."/>
            <person name="Glastad K.M."/>
            <person name="Goodisman M.A.D."/>
            <person name="Werren J.H."/>
            <person name="Vineis J.H."/>
            <person name="Bowen J.L."/>
            <person name="Friedrich M."/>
            <person name="Jones J."/>
            <person name="Robertson H.M."/>
            <person name="Feyereisen R."/>
            <person name="Mechler-Hickson A."/>
            <person name="Mathers N."/>
            <person name="Lee C.E."/>
            <person name="Colbourne J.K."/>
            <person name="Biales A."/>
            <person name="Johnston J.S."/>
            <person name="Wellborn G.A."/>
            <person name="Rosendale A.J."/>
            <person name="Cridge A.G."/>
            <person name="Munoz-Torres M.C."/>
            <person name="Bain P.A."/>
            <person name="Manny A.R."/>
            <person name="Major K.M."/>
            <person name="Lambert F.N."/>
            <person name="Vulpe C.D."/>
            <person name="Tuck P."/>
            <person name="Blalock B.J."/>
            <person name="Lin Y.Y."/>
            <person name="Smith M.E."/>
            <person name="Ochoa-Acuna H."/>
            <person name="Chen M.M."/>
            <person name="Childers C.P."/>
            <person name="Qu J."/>
            <person name="Dugan S."/>
            <person name="Lee S.L."/>
            <person name="Chao H."/>
            <person name="Dinh H."/>
            <person name="Han Y."/>
            <person name="Doddapaneni H."/>
            <person name="Worley K.C."/>
            <person name="Muzny D.M."/>
            <person name="Gibbs R.A."/>
            <person name="Richards S."/>
        </authorList>
    </citation>
    <scope>NUCLEOTIDE SEQUENCE</scope>
    <source>
        <strain evidence="14">HAZT.00-mixed</strain>
        <tissue evidence="14">Whole organism</tissue>
    </source>
</reference>
<feature type="compositionally biased region" description="Low complexity" evidence="12">
    <location>
        <begin position="302"/>
        <end position="311"/>
    </location>
</feature>
<dbReference type="GO" id="GO:0008270">
    <property type="term" value="F:zinc ion binding"/>
    <property type="evidence" value="ECO:0007669"/>
    <property type="project" value="UniProtKB-KW"/>
</dbReference>
<keyword evidence="7" id="KW-0805">Transcription regulation</keyword>
<reference evidence="14" key="1">
    <citation type="submission" date="2014-08" db="EMBL/GenBank/DDBJ databases">
        <authorList>
            <person name="Murali S."/>
            <person name="Richards S."/>
            <person name="Bandaranaike D."/>
            <person name="Bellair M."/>
            <person name="Blankenburg K."/>
            <person name="Chao H."/>
            <person name="Dinh H."/>
            <person name="Doddapaneni H."/>
            <person name="Dugan-Rocha S."/>
            <person name="Elkadiri S."/>
            <person name="Gnanaolivu R."/>
            <person name="Hughes D."/>
            <person name="Lee S."/>
            <person name="Li M."/>
            <person name="Ming W."/>
            <person name="Munidasa M."/>
            <person name="Muniz J."/>
            <person name="Nguyen L."/>
            <person name="Osuji N."/>
            <person name="Pu L.-L."/>
            <person name="Puazo M."/>
            <person name="Skinner E."/>
            <person name="Qu C."/>
            <person name="Quiroz J."/>
            <person name="Raj R."/>
            <person name="Weissenberger G."/>
            <person name="Xin Y."/>
            <person name="Zou X."/>
            <person name="Han Y."/>
            <person name="Worley K."/>
            <person name="Muzny D."/>
            <person name="Gibbs R."/>
        </authorList>
    </citation>
    <scope>NUCLEOTIDE SEQUENCE</scope>
    <source>
        <strain evidence="14">HAZT.00-mixed</strain>
        <tissue evidence="14">Whole organism</tissue>
    </source>
</reference>
<dbReference type="SMART" id="SM00355">
    <property type="entry name" value="ZnF_C2H2"/>
    <property type="match status" value="10"/>
</dbReference>
<evidence type="ECO:0000256" key="1">
    <source>
        <dbReference type="ARBA" id="ARBA00004123"/>
    </source>
</evidence>
<feature type="domain" description="C2H2-type" evidence="13">
    <location>
        <begin position="198"/>
        <end position="229"/>
    </location>
</feature>
<dbReference type="Proteomes" id="UP000711488">
    <property type="component" value="Unassembled WGS sequence"/>
</dbReference>
<keyword evidence="9" id="KW-0804">Transcription</keyword>
<comment type="subcellular location">
    <subcellularLocation>
        <location evidence="1">Nucleus</location>
    </subcellularLocation>
</comment>
<accession>A0A6A0HB25</accession>
<dbReference type="PANTHER" id="PTHR24379:SF121">
    <property type="entry name" value="C2H2-TYPE DOMAIN-CONTAINING PROTEIN"/>
    <property type="match status" value="1"/>
</dbReference>
<dbReference type="AlphaFoldDB" id="A0A6A0HB25"/>
<dbReference type="PROSITE" id="PS50157">
    <property type="entry name" value="ZINC_FINGER_C2H2_2"/>
    <property type="match status" value="5"/>
</dbReference>
<gene>
    <name evidence="14" type="ORF">HAZT_HAZT000645</name>
</gene>
<dbReference type="EMBL" id="JQDR03003126">
    <property type="protein sequence ID" value="KAA0202709.1"/>
    <property type="molecule type" value="Genomic_DNA"/>
</dbReference>
<feature type="region of interest" description="Disordered" evidence="12">
    <location>
        <begin position="291"/>
        <end position="336"/>
    </location>
</feature>
<comment type="caution">
    <text evidence="14">The sequence shown here is derived from an EMBL/GenBank/DDBJ whole genome shotgun (WGS) entry which is preliminary data.</text>
</comment>
<feature type="domain" description="C2H2-type" evidence="13">
    <location>
        <begin position="463"/>
        <end position="493"/>
    </location>
</feature>
<keyword evidence="4" id="KW-0677">Repeat</keyword>
<dbReference type="OrthoDB" id="6077919at2759"/>
<keyword evidence="5 11" id="KW-0863">Zinc-finger</keyword>
<organism evidence="14">
    <name type="scientific">Hyalella azteca</name>
    <name type="common">Amphipod</name>
    <dbReference type="NCBI Taxonomy" id="294128"/>
    <lineage>
        <taxon>Eukaryota</taxon>
        <taxon>Metazoa</taxon>
        <taxon>Ecdysozoa</taxon>
        <taxon>Arthropoda</taxon>
        <taxon>Crustacea</taxon>
        <taxon>Multicrustacea</taxon>
        <taxon>Malacostraca</taxon>
        <taxon>Eumalacostraca</taxon>
        <taxon>Peracarida</taxon>
        <taxon>Amphipoda</taxon>
        <taxon>Senticaudata</taxon>
        <taxon>Talitrida</taxon>
        <taxon>Talitroidea</taxon>
        <taxon>Hyalellidae</taxon>
        <taxon>Hyalella</taxon>
    </lineage>
</organism>
<dbReference type="GO" id="GO:0005634">
    <property type="term" value="C:nucleus"/>
    <property type="evidence" value="ECO:0007669"/>
    <property type="project" value="UniProtKB-SubCell"/>
</dbReference>
<name>A0A6A0HB25_HYAAZ</name>
<evidence type="ECO:0000259" key="13">
    <source>
        <dbReference type="PROSITE" id="PS50157"/>
    </source>
</evidence>
<dbReference type="PROSITE" id="PS00028">
    <property type="entry name" value="ZINC_FINGER_C2H2_1"/>
    <property type="match status" value="1"/>
</dbReference>
<feature type="domain" description="C2H2-type" evidence="13">
    <location>
        <begin position="15"/>
        <end position="45"/>
    </location>
</feature>
<dbReference type="InterPro" id="IPR036236">
    <property type="entry name" value="Znf_C2H2_sf"/>
</dbReference>
<feature type="domain" description="C2H2-type" evidence="13">
    <location>
        <begin position="494"/>
        <end position="522"/>
    </location>
</feature>
<keyword evidence="3" id="KW-0479">Metal-binding</keyword>
<dbReference type="Gene3D" id="3.30.160.60">
    <property type="entry name" value="Classic Zinc Finger"/>
    <property type="match status" value="8"/>
</dbReference>
<dbReference type="InterPro" id="IPR013087">
    <property type="entry name" value="Znf_C2H2_type"/>
</dbReference>
<evidence type="ECO:0000256" key="11">
    <source>
        <dbReference type="PROSITE-ProRule" id="PRU00042"/>
    </source>
</evidence>
<evidence type="ECO:0000256" key="8">
    <source>
        <dbReference type="ARBA" id="ARBA00023125"/>
    </source>
</evidence>